<evidence type="ECO:0000313" key="1">
    <source>
        <dbReference type="EMBL" id="TKT93555.1"/>
    </source>
</evidence>
<gene>
    <name evidence="1" type="ORF">FDK13_06875</name>
</gene>
<accession>A0A4U6DA38</accession>
<protein>
    <submittedName>
        <fullName evidence="1">Uncharacterized protein</fullName>
    </submittedName>
</protein>
<dbReference type="AlphaFoldDB" id="A0A4U6DA38"/>
<reference evidence="1 2" key="1">
    <citation type="submission" date="2019-05" db="EMBL/GenBank/DDBJ databases">
        <title>Dyadobacter AR-3-8 sp. nov., isolated from arctic soil.</title>
        <authorList>
            <person name="Chaudhary D.K."/>
        </authorList>
    </citation>
    <scope>NUCLEOTIDE SEQUENCE [LARGE SCALE GENOMIC DNA]</scope>
    <source>
        <strain evidence="1 2">AR-3-8</strain>
    </source>
</reference>
<dbReference type="EMBL" id="SZVO01000002">
    <property type="protein sequence ID" value="TKT93555.1"/>
    <property type="molecule type" value="Genomic_DNA"/>
</dbReference>
<proteinExistence type="predicted"/>
<evidence type="ECO:0000313" key="2">
    <source>
        <dbReference type="Proteomes" id="UP000304900"/>
    </source>
</evidence>
<dbReference type="RefSeq" id="WP_137339231.1">
    <property type="nucleotide sequence ID" value="NZ_BSQH01000029.1"/>
</dbReference>
<keyword evidence="2" id="KW-1185">Reference proteome</keyword>
<dbReference type="Proteomes" id="UP000304900">
    <property type="component" value="Unassembled WGS sequence"/>
</dbReference>
<sequence>MKTLLFVLLLSVPASDLISQTMPSGSEKESKRISVSPKGVYQFEEFKDGKVFFKNGKHTRVKLNYNYLHGEVQYIATNRDTLLITNKEFIDHISIGENIFYSQLKNGEMEVVGNFNNVFLAKKRYLAVKGNSANMSERKLTATSESAIPSSLLINNQNGEFQWQNNASHPEYKYKTTYYLIDQNRNFHVAKRSGFSKIYAKQQDVLTEFLRKNDIDFKNEDQLKLLLQFCSEI</sequence>
<organism evidence="1 2">
    <name type="scientific">Dyadobacter frigoris</name>
    <dbReference type="NCBI Taxonomy" id="2576211"/>
    <lineage>
        <taxon>Bacteria</taxon>
        <taxon>Pseudomonadati</taxon>
        <taxon>Bacteroidota</taxon>
        <taxon>Cytophagia</taxon>
        <taxon>Cytophagales</taxon>
        <taxon>Spirosomataceae</taxon>
        <taxon>Dyadobacter</taxon>
    </lineage>
</organism>
<comment type="caution">
    <text evidence="1">The sequence shown here is derived from an EMBL/GenBank/DDBJ whole genome shotgun (WGS) entry which is preliminary data.</text>
</comment>
<dbReference type="OrthoDB" id="1100665at2"/>
<name>A0A4U6DA38_9BACT</name>